<dbReference type="STRING" id="1507870.A0A1V8SNF9"/>
<organism evidence="10 11">
    <name type="scientific">Cryoendolithus antarcticus</name>
    <dbReference type="NCBI Taxonomy" id="1507870"/>
    <lineage>
        <taxon>Eukaryota</taxon>
        <taxon>Fungi</taxon>
        <taxon>Dikarya</taxon>
        <taxon>Ascomycota</taxon>
        <taxon>Pezizomycotina</taxon>
        <taxon>Dothideomycetes</taxon>
        <taxon>Dothideomycetidae</taxon>
        <taxon>Cladosporiales</taxon>
        <taxon>Cladosporiaceae</taxon>
        <taxon>Cryoendolithus</taxon>
    </lineage>
</organism>
<feature type="region of interest" description="Disordered" evidence="8">
    <location>
        <begin position="163"/>
        <end position="295"/>
    </location>
</feature>
<keyword evidence="4" id="KW-0747">Spliceosome</keyword>
<reference evidence="11" key="1">
    <citation type="submission" date="2017-03" db="EMBL/GenBank/DDBJ databases">
        <title>Genomes of endolithic fungi from Antarctica.</title>
        <authorList>
            <person name="Coleine C."/>
            <person name="Masonjones S."/>
            <person name="Stajich J.E."/>
        </authorList>
    </citation>
    <scope>NUCLEOTIDE SEQUENCE [LARGE SCALE GENOMIC DNA]</scope>
    <source>
        <strain evidence="11">CCFEE 5527</strain>
    </source>
</reference>
<gene>
    <name evidence="10" type="ORF">B0A48_13198</name>
</gene>
<evidence type="ECO:0000256" key="4">
    <source>
        <dbReference type="ARBA" id="ARBA00022728"/>
    </source>
</evidence>
<sequence>MGGDLNLKKSWHPLLMSNQKRVWAEETKALDERKKTEQVLKERAEERAVLELERLQENAGGKKRVDRVDWMYNGPGAGGPGAGGVTEEMEGYLLGKRRLDGLVKIAETAAVKKDAGQEGFMALNANANSARDIASKVAGDPMLAIKKQEQAAYEAMMNDPARRRLLMQAAGKEEAPTAERKERAHKHRPRRSPSYDRSRSKRESYHSPPDEAKKDDTAEAAERDKRLAAMSSNAADLETERKDRLADLEAREAMQRNEDDRKRSEKARFIDGVRREAEGVDAGRRFKGKGAGLED</sequence>
<comment type="caution">
    <text evidence="10">The sequence shown here is derived from an EMBL/GenBank/DDBJ whole genome shotgun (WGS) entry which is preliminary data.</text>
</comment>
<feature type="domain" description="CBF1-interacting co-repressor CIR N-terminal" evidence="9">
    <location>
        <begin position="10"/>
        <end position="46"/>
    </location>
</feature>
<dbReference type="InterPro" id="IPR051376">
    <property type="entry name" value="CWC25_splicing_factor"/>
</dbReference>
<dbReference type="GO" id="GO:0005684">
    <property type="term" value="C:U2-type spliceosomal complex"/>
    <property type="evidence" value="ECO:0007669"/>
    <property type="project" value="TreeGrafter"/>
</dbReference>
<evidence type="ECO:0000313" key="11">
    <source>
        <dbReference type="Proteomes" id="UP000192596"/>
    </source>
</evidence>
<comment type="similarity">
    <text evidence="2">Belongs to the CWC25 family.</text>
</comment>
<keyword evidence="3" id="KW-0507">mRNA processing</keyword>
<dbReference type="AlphaFoldDB" id="A0A1V8SNF9"/>
<evidence type="ECO:0000259" key="9">
    <source>
        <dbReference type="SMART" id="SM01083"/>
    </source>
</evidence>
<dbReference type="PANTHER" id="PTHR16196">
    <property type="entry name" value="CELL CYCLE CONTROL PROTEIN CWF25"/>
    <property type="match status" value="1"/>
</dbReference>
<evidence type="ECO:0000256" key="6">
    <source>
        <dbReference type="ARBA" id="ARBA00023187"/>
    </source>
</evidence>
<evidence type="ECO:0000313" key="10">
    <source>
        <dbReference type="EMBL" id="OQO00707.1"/>
    </source>
</evidence>
<dbReference type="GO" id="GO:0000398">
    <property type="term" value="P:mRNA splicing, via spliceosome"/>
    <property type="evidence" value="ECO:0007669"/>
    <property type="project" value="TreeGrafter"/>
</dbReference>
<name>A0A1V8SNF9_9PEZI</name>
<dbReference type="InterPro" id="IPR019339">
    <property type="entry name" value="CIR_N_dom"/>
</dbReference>
<keyword evidence="5" id="KW-0175">Coiled coil</keyword>
<evidence type="ECO:0000256" key="7">
    <source>
        <dbReference type="ARBA" id="ARBA00023242"/>
    </source>
</evidence>
<evidence type="ECO:0000256" key="5">
    <source>
        <dbReference type="ARBA" id="ARBA00023054"/>
    </source>
</evidence>
<dbReference type="Proteomes" id="UP000192596">
    <property type="component" value="Unassembled WGS sequence"/>
</dbReference>
<evidence type="ECO:0000256" key="2">
    <source>
        <dbReference type="ARBA" id="ARBA00006695"/>
    </source>
</evidence>
<evidence type="ECO:0000256" key="1">
    <source>
        <dbReference type="ARBA" id="ARBA00004123"/>
    </source>
</evidence>
<accession>A0A1V8SNF9</accession>
<evidence type="ECO:0000256" key="3">
    <source>
        <dbReference type="ARBA" id="ARBA00022664"/>
    </source>
</evidence>
<keyword evidence="7" id="KW-0539">Nucleus</keyword>
<dbReference type="OrthoDB" id="21123at2759"/>
<proteinExistence type="inferred from homology"/>
<dbReference type="Pfam" id="PF12542">
    <property type="entry name" value="CWC25"/>
    <property type="match status" value="1"/>
</dbReference>
<dbReference type="Pfam" id="PF10197">
    <property type="entry name" value="Cir_N"/>
    <property type="match status" value="1"/>
</dbReference>
<dbReference type="InParanoid" id="A0A1V8SNF9"/>
<feature type="compositionally biased region" description="Basic and acidic residues" evidence="8">
    <location>
        <begin position="193"/>
        <end position="227"/>
    </location>
</feature>
<keyword evidence="11" id="KW-1185">Reference proteome</keyword>
<dbReference type="SMART" id="SM01083">
    <property type="entry name" value="Cir_N"/>
    <property type="match status" value="1"/>
</dbReference>
<keyword evidence="6" id="KW-0508">mRNA splicing</keyword>
<evidence type="ECO:0000256" key="8">
    <source>
        <dbReference type="SAM" id="MobiDB-lite"/>
    </source>
</evidence>
<feature type="compositionally biased region" description="Basic and acidic residues" evidence="8">
    <location>
        <begin position="171"/>
        <end position="182"/>
    </location>
</feature>
<dbReference type="EMBL" id="NAJO01000034">
    <property type="protein sequence ID" value="OQO00707.1"/>
    <property type="molecule type" value="Genomic_DNA"/>
</dbReference>
<feature type="compositionally biased region" description="Basic and acidic residues" evidence="8">
    <location>
        <begin position="238"/>
        <end position="284"/>
    </location>
</feature>
<comment type="subcellular location">
    <subcellularLocation>
        <location evidence="1">Nucleus</location>
    </subcellularLocation>
</comment>
<protein>
    <recommendedName>
        <fullName evidence="9">CBF1-interacting co-repressor CIR N-terminal domain-containing protein</fullName>
    </recommendedName>
</protein>
<dbReference type="PANTHER" id="PTHR16196:SF0">
    <property type="entry name" value="PRE-MRNA-SPLICING FACTOR CWC25 HOMOLOG"/>
    <property type="match status" value="1"/>
</dbReference>
<dbReference type="InterPro" id="IPR022209">
    <property type="entry name" value="CWC25"/>
</dbReference>